<protein>
    <submittedName>
        <fullName evidence="1">Uncharacterized protein</fullName>
    </submittedName>
</protein>
<keyword evidence="2" id="KW-1185">Reference proteome</keyword>
<dbReference type="EMBL" id="CP001154">
    <property type="protein sequence ID" value="ACO75722.1"/>
    <property type="molecule type" value="Genomic_DNA"/>
</dbReference>
<sequence>MVAMQQTFFSRFRIRKSSKKKGLQRAMLALRLDVFAVVNEQQACLPTVAARLESRADALT</sequence>
<reference evidence="1 2" key="1">
    <citation type="journal article" date="2009" name="PLoS Genet.">
        <title>The complete genome and proteome of Laribacter hongkongensis reveal potential mechanisms for adaptations to different temperatures and habitats.</title>
        <authorList>
            <person name="Woo P.C."/>
            <person name="Lau S.K."/>
            <person name="Tse H."/>
            <person name="Teng J.L."/>
            <person name="Curreem S.O."/>
            <person name="Tsang A.K."/>
            <person name="Fan R.Y."/>
            <person name="Wong G.K."/>
            <person name="Huang Y."/>
            <person name="Loman N.J."/>
            <person name="Snyder L.A."/>
            <person name="Cai J.J."/>
            <person name="Huang J.D."/>
            <person name="Mak W."/>
            <person name="Pallen M.J."/>
            <person name="Lok S."/>
            <person name="Yuen K.Y."/>
        </authorList>
    </citation>
    <scope>NUCLEOTIDE SEQUENCE [LARGE SCALE GENOMIC DNA]</scope>
    <source>
        <strain evidence="1 2">HLHK9</strain>
    </source>
</reference>
<dbReference type="STRING" id="557598.LHK_02741"/>
<name>C1DD90_LARHH</name>
<dbReference type="Proteomes" id="UP000002010">
    <property type="component" value="Chromosome"/>
</dbReference>
<dbReference type="KEGG" id="lhk:LHK_02741"/>
<organism evidence="1 2">
    <name type="scientific">Laribacter hongkongensis (strain HLHK9)</name>
    <dbReference type="NCBI Taxonomy" id="557598"/>
    <lineage>
        <taxon>Bacteria</taxon>
        <taxon>Pseudomonadati</taxon>
        <taxon>Pseudomonadota</taxon>
        <taxon>Betaproteobacteria</taxon>
        <taxon>Neisseriales</taxon>
        <taxon>Aquaspirillaceae</taxon>
        <taxon>Laribacter</taxon>
    </lineage>
</organism>
<accession>C1DD90</accession>
<evidence type="ECO:0000313" key="1">
    <source>
        <dbReference type="EMBL" id="ACO75722.1"/>
    </source>
</evidence>
<dbReference type="HOGENOM" id="CLU_2935888_0_0_4"/>
<proteinExistence type="predicted"/>
<evidence type="ECO:0000313" key="2">
    <source>
        <dbReference type="Proteomes" id="UP000002010"/>
    </source>
</evidence>
<dbReference type="AlphaFoldDB" id="C1DD90"/>
<gene>
    <name evidence="1" type="ordered locus">LHK_02741</name>
</gene>